<evidence type="ECO:0000256" key="1">
    <source>
        <dbReference type="ARBA" id="ARBA00006594"/>
    </source>
</evidence>
<evidence type="ECO:0000256" key="3">
    <source>
        <dbReference type="ARBA" id="ARBA00022603"/>
    </source>
</evidence>
<protein>
    <recommendedName>
        <fullName evidence="2">site-specific DNA-methyltransferase (adenine-specific)</fullName>
        <ecNumber evidence="2">2.1.1.72</ecNumber>
    </recommendedName>
</protein>
<comment type="similarity">
    <text evidence="1">Belongs to the N(4)/N(6)-methyltransferase family.</text>
</comment>
<dbReference type="EMBL" id="JBEXRX010000230">
    <property type="protein sequence ID" value="MEU0156771.1"/>
    <property type="molecule type" value="Genomic_DNA"/>
</dbReference>
<dbReference type="SUPFAM" id="SSF53335">
    <property type="entry name" value="S-adenosyl-L-methionine-dependent methyltransferases"/>
    <property type="match status" value="1"/>
</dbReference>
<accession>A0ABV2VVF9</accession>
<keyword evidence="4" id="KW-0808">Transferase</keyword>
<organism evidence="8 9">
    <name type="scientific">Micromonospora fulviviridis</name>
    <dbReference type="NCBI Taxonomy" id="47860"/>
    <lineage>
        <taxon>Bacteria</taxon>
        <taxon>Bacillati</taxon>
        <taxon>Actinomycetota</taxon>
        <taxon>Actinomycetes</taxon>
        <taxon>Micromonosporales</taxon>
        <taxon>Micromonosporaceae</taxon>
        <taxon>Micromonospora</taxon>
    </lineage>
</organism>
<dbReference type="InterPro" id="IPR002052">
    <property type="entry name" value="DNA_methylase_N6_adenine_CS"/>
</dbReference>
<dbReference type="PANTHER" id="PTHR33841:SF5">
    <property type="entry name" value="DNA METHYLASE (MODIFICATION METHYLASE) (METHYLTRANSFERASE)-RELATED"/>
    <property type="match status" value="1"/>
</dbReference>
<sequence length="558" mass="61378">MSAVEQVFLVRDAVSPVSYGEVFTRRWVVDVLLDLTGYTADRDLGGLYLIEPSCGSGAFLGAAVERLIASASSLGRDLSTLADAIRAYDLQPEHVRASRALCRDLLVAAGVARPTATSLAATWVRNTDFLLDDVGDREVDVAIGNPPYIRYDDLDDATAAAYRRAWSTMRGRGDIYVGFIERCLAMLKPEGRLGFICADRWMRNQYGAALRELVAARYSVEHIWTMHDVDAFEAQVSAYPAITVLANRSQGPAVVADTTADFGAAQAFALAKAASDSSFHAFLDVGVKAHRLPHWFNSGSFWPTGSPARLALIELLNDQFGPLHDPDTGTRVSIGIATGADKAYVTKDHNAVEPDRMLPLAMRQDLKSGSFAWQGNYLVNPWDSDGRLVDLADYPRMAAYLGKHPGLKDRFVAKKAPAAWYRTIDKVNATVTDRPKLLIQDMKTNIHPVLETGGYYPHHNLYYVVSDTWDMEVLGGLLLSRVAQAFIEAYCVRMRGGTLRFQAQYLKQIRVPAPDAISGDIADALRDAFRRRDVLAATEAAARAYDIDLSSYELTEGL</sequence>
<evidence type="ECO:0000256" key="5">
    <source>
        <dbReference type="ARBA" id="ARBA00022691"/>
    </source>
</evidence>
<dbReference type="InterPro" id="IPR029063">
    <property type="entry name" value="SAM-dependent_MTases_sf"/>
</dbReference>
<comment type="caution">
    <text evidence="8">The sequence shown here is derived from an EMBL/GenBank/DDBJ whole genome shotgun (WGS) entry which is preliminary data.</text>
</comment>
<dbReference type="GO" id="GO:0032259">
    <property type="term" value="P:methylation"/>
    <property type="evidence" value="ECO:0007669"/>
    <property type="project" value="UniProtKB-KW"/>
</dbReference>
<dbReference type="RefSeq" id="WP_355668260.1">
    <property type="nucleotide sequence ID" value="NZ_JBEXRX010000230.1"/>
</dbReference>
<evidence type="ECO:0000313" key="9">
    <source>
        <dbReference type="Proteomes" id="UP001550348"/>
    </source>
</evidence>
<keyword evidence="3 8" id="KW-0489">Methyltransferase</keyword>
<feature type="domain" description="Type II methyltransferase M.TaqI-like" evidence="7">
    <location>
        <begin position="134"/>
        <end position="232"/>
    </location>
</feature>
<dbReference type="Proteomes" id="UP001550348">
    <property type="component" value="Unassembled WGS sequence"/>
</dbReference>
<dbReference type="Pfam" id="PF07669">
    <property type="entry name" value="Eco57I"/>
    <property type="match status" value="1"/>
</dbReference>
<dbReference type="InterPro" id="IPR011639">
    <property type="entry name" value="MethylTrfase_TaqI-like_dom"/>
</dbReference>
<dbReference type="PANTHER" id="PTHR33841">
    <property type="entry name" value="DNA METHYLTRANSFERASE YEEA-RELATED"/>
    <property type="match status" value="1"/>
</dbReference>
<dbReference type="EC" id="2.1.1.72" evidence="2"/>
<name>A0ABV2VVF9_9ACTN</name>
<proteinExistence type="inferred from homology"/>
<dbReference type="GO" id="GO:0008168">
    <property type="term" value="F:methyltransferase activity"/>
    <property type="evidence" value="ECO:0007669"/>
    <property type="project" value="UniProtKB-KW"/>
</dbReference>
<dbReference type="Gene3D" id="3.40.50.150">
    <property type="entry name" value="Vaccinia Virus protein VP39"/>
    <property type="match status" value="1"/>
</dbReference>
<gene>
    <name evidence="8" type="ORF">ABZ071_33875</name>
</gene>
<evidence type="ECO:0000313" key="8">
    <source>
        <dbReference type="EMBL" id="MEU0156771.1"/>
    </source>
</evidence>
<evidence type="ECO:0000256" key="6">
    <source>
        <dbReference type="ARBA" id="ARBA00047942"/>
    </source>
</evidence>
<keyword evidence="5" id="KW-0949">S-adenosyl-L-methionine</keyword>
<comment type="catalytic activity">
    <reaction evidence="6">
        <text>a 2'-deoxyadenosine in DNA + S-adenosyl-L-methionine = an N(6)-methyl-2'-deoxyadenosine in DNA + S-adenosyl-L-homocysteine + H(+)</text>
        <dbReference type="Rhea" id="RHEA:15197"/>
        <dbReference type="Rhea" id="RHEA-COMP:12418"/>
        <dbReference type="Rhea" id="RHEA-COMP:12419"/>
        <dbReference type="ChEBI" id="CHEBI:15378"/>
        <dbReference type="ChEBI" id="CHEBI:57856"/>
        <dbReference type="ChEBI" id="CHEBI:59789"/>
        <dbReference type="ChEBI" id="CHEBI:90615"/>
        <dbReference type="ChEBI" id="CHEBI:90616"/>
        <dbReference type="EC" id="2.1.1.72"/>
    </reaction>
</comment>
<evidence type="ECO:0000256" key="2">
    <source>
        <dbReference type="ARBA" id="ARBA00011900"/>
    </source>
</evidence>
<dbReference type="InterPro" id="IPR050953">
    <property type="entry name" value="N4_N6_ade-DNA_methylase"/>
</dbReference>
<reference evidence="8 9" key="1">
    <citation type="submission" date="2024-06" db="EMBL/GenBank/DDBJ databases">
        <title>The Natural Products Discovery Center: Release of the First 8490 Sequenced Strains for Exploring Actinobacteria Biosynthetic Diversity.</title>
        <authorList>
            <person name="Kalkreuter E."/>
            <person name="Kautsar S.A."/>
            <person name="Yang D."/>
            <person name="Bader C.D."/>
            <person name="Teijaro C.N."/>
            <person name="Fluegel L."/>
            <person name="Davis C.M."/>
            <person name="Simpson J.R."/>
            <person name="Lauterbach L."/>
            <person name="Steele A.D."/>
            <person name="Gui C."/>
            <person name="Meng S."/>
            <person name="Li G."/>
            <person name="Viehrig K."/>
            <person name="Ye F."/>
            <person name="Su P."/>
            <person name="Kiefer A.F."/>
            <person name="Nichols A."/>
            <person name="Cepeda A.J."/>
            <person name="Yan W."/>
            <person name="Fan B."/>
            <person name="Jiang Y."/>
            <person name="Adhikari A."/>
            <person name="Zheng C.-J."/>
            <person name="Schuster L."/>
            <person name="Cowan T.M."/>
            <person name="Smanski M.J."/>
            <person name="Chevrette M.G."/>
            <person name="De Carvalho L.P.S."/>
            <person name="Shen B."/>
        </authorList>
    </citation>
    <scope>NUCLEOTIDE SEQUENCE [LARGE SCALE GENOMIC DNA]</scope>
    <source>
        <strain evidence="8 9">NPDC006286</strain>
    </source>
</reference>
<dbReference type="PROSITE" id="PS00092">
    <property type="entry name" value="N6_MTASE"/>
    <property type="match status" value="1"/>
</dbReference>
<keyword evidence="9" id="KW-1185">Reference proteome</keyword>
<dbReference type="PRINTS" id="PR00507">
    <property type="entry name" value="N12N6MTFRASE"/>
</dbReference>
<evidence type="ECO:0000256" key="4">
    <source>
        <dbReference type="ARBA" id="ARBA00022679"/>
    </source>
</evidence>
<evidence type="ECO:0000259" key="7">
    <source>
        <dbReference type="Pfam" id="PF07669"/>
    </source>
</evidence>